<dbReference type="AlphaFoldDB" id="A0A2G2WJU8"/>
<dbReference type="PANTHER" id="PTHR47859:SF1">
    <property type="entry name" value="PENTATRICOPEPTIDE REPEAT-CONTAINING PROTEIN"/>
    <property type="match status" value="1"/>
</dbReference>
<accession>A0A2G2WJU8</accession>
<name>A0A2G2WJU8_CAPBA</name>
<protein>
    <recommendedName>
        <fullName evidence="3">Pentatricopeptide repeat-containing protein</fullName>
    </recommendedName>
</protein>
<proteinExistence type="predicted"/>
<dbReference type="Gene3D" id="1.25.40.10">
    <property type="entry name" value="Tetratricopeptide repeat domain"/>
    <property type="match status" value="1"/>
</dbReference>
<sequence length="74" mass="8243">MQTLGLQSSRSTYDGFIRAIITTRGFSEGVEVLKVMREEKIKPHGSTLAVLAIICSRELELDLAESFLDEISKI</sequence>
<comment type="caution">
    <text evidence="1">The sequence shown here is derived from an EMBL/GenBank/DDBJ whole genome shotgun (WGS) entry which is preliminary data.</text>
</comment>
<dbReference type="EMBL" id="MLFT02000006">
    <property type="protein sequence ID" value="PHT45449.1"/>
    <property type="molecule type" value="Genomic_DNA"/>
</dbReference>
<dbReference type="STRING" id="33114.A0A2G2WJU8"/>
<organism evidence="1 2">
    <name type="scientific">Capsicum baccatum</name>
    <name type="common">Peruvian pepper</name>
    <dbReference type="NCBI Taxonomy" id="33114"/>
    <lineage>
        <taxon>Eukaryota</taxon>
        <taxon>Viridiplantae</taxon>
        <taxon>Streptophyta</taxon>
        <taxon>Embryophyta</taxon>
        <taxon>Tracheophyta</taxon>
        <taxon>Spermatophyta</taxon>
        <taxon>Magnoliopsida</taxon>
        <taxon>eudicotyledons</taxon>
        <taxon>Gunneridae</taxon>
        <taxon>Pentapetalae</taxon>
        <taxon>asterids</taxon>
        <taxon>lamiids</taxon>
        <taxon>Solanales</taxon>
        <taxon>Solanaceae</taxon>
        <taxon>Solanoideae</taxon>
        <taxon>Capsiceae</taxon>
        <taxon>Capsicum</taxon>
    </lineage>
</organism>
<reference evidence="2" key="2">
    <citation type="journal article" date="2017" name="J. Anim. Genet.">
        <title>Multiple reference genome sequences of hot pepper reveal the massive evolution of plant disease resistance genes by retroduplication.</title>
        <authorList>
            <person name="Kim S."/>
            <person name="Park J."/>
            <person name="Yeom S.-I."/>
            <person name="Kim Y.-M."/>
            <person name="Seo E."/>
            <person name="Kim K.-T."/>
            <person name="Kim M.-S."/>
            <person name="Lee J.M."/>
            <person name="Cheong K."/>
            <person name="Shin H.-S."/>
            <person name="Kim S.-B."/>
            <person name="Han K."/>
            <person name="Lee J."/>
            <person name="Park M."/>
            <person name="Lee H.-A."/>
            <person name="Lee H.-Y."/>
            <person name="Lee Y."/>
            <person name="Oh S."/>
            <person name="Lee J.H."/>
            <person name="Choi E."/>
            <person name="Choi E."/>
            <person name="Lee S.E."/>
            <person name="Jeon J."/>
            <person name="Kim H."/>
            <person name="Choi G."/>
            <person name="Song H."/>
            <person name="Lee J."/>
            <person name="Lee S.-C."/>
            <person name="Kwon J.-K."/>
            <person name="Lee H.-Y."/>
            <person name="Koo N."/>
            <person name="Hong Y."/>
            <person name="Kim R.W."/>
            <person name="Kang W.-H."/>
            <person name="Huh J.H."/>
            <person name="Kang B.-C."/>
            <person name="Yang T.-J."/>
            <person name="Lee Y.-H."/>
            <person name="Bennetzen J.L."/>
            <person name="Choi D."/>
        </authorList>
    </citation>
    <scope>NUCLEOTIDE SEQUENCE [LARGE SCALE GENOMIC DNA]</scope>
    <source>
        <strain evidence="2">cv. PBC81</strain>
    </source>
</reference>
<reference evidence="1 2" key="1">
    <citation type="journal article" date="2017" name="Genome Biol.">
        <title>New reference genome sequences of hot pepper reveal the massive evolution of plant disease-resistance genes by retroduplication.</title>
        <authorList>
            <person name="Kim S."/>
            <person name="Park J."/>
            <person name="Yeom S.I."/>
            <person name="Kim Y.M."/>
            <person name="Seo E."/>
            <person name="Kim K.T."/>
            <person name="Kim M.S."/>
            <person name="Lee J.M."/>
            <person name="Cheong K."/>
            <person name="Shin H.S."/>
            <person name="Kim S.B."/>
            <person name="Han K."/>
            <person name="Lee J."/>
            <person name="Park M."/>
            <person name="Lee H.A."/>
            <person name="Lee H.Y."/>
            <person name="Lee Y."/>
            <person name="Oh S."/>
            <person name="Lee J.H."/>
            <person name="Choi E."/>
            <person name="Choi E."/>
            <person name="Lee S.E."/>
            <person name="Jeon J."/>
            <person name="Kim H."/>
            <person name="Choi G."/>
            <person name="Song H."/>
            <person name="Lee J."/>
            <person name="Lee S.C."/>
            <person name="Kwon J.K."/>
            <person name="Lee H.Y."/>
            <person name="Koo N."/>
            <person name="Hong Y."/>
            <person name="Kim R.W."/>
            <person name="Kang W.H."/>
            <person name="Huh J.H."/>
            <person name="Kang B.C."/>
            <person name="Yang T.J."/>
            <person name="Lee Y.H."/>
            <person name="Bennetzen J.L."/>
            <person name="Choi D."/>
        </authorList>
    </citation>
    <scope>NUCLEOTIDE SEQUENCE [LARGE SCALE GENOMIC DNA]</scope>
    <source>
        <strain evidence="2">cv. PBC81</strain>
    </source>
</reference>
<keyword evidence="2" id="KW-1185">Reference proteome</keyword>
<dbReference type="InterPro" id="IPR011990">
    <property type="entry name" value="TPR-like_helical_dom_sf"/>
</dbReference>
<dbReference type="OrthoDB" id="119302at2759"/>
<evidence type="ECO:0000313" key="2">
    <source>
        <dbReference type="Proteomes" id="UP000224567"/>
    </source>
</evidence>
<evidence type="ECO:0000313" key="1">
    <source>
        <dbReference type="EMBL" id="PHT45449.1"/>
    </source>
</evidence>
<dbReference type="Proteomes" id="UP000224567">
    <property type="component" value="Unassembled WGS sequence"/>
</dbReference>
<gene>
    <name evidence="1" type="ORF">CQW23_14607</name>
</gene>
<dbReference type="PANTHER" id="PTHR47859">
    <property type="entry name" value="PENTATRICOPEPTIDE REPEAT-CONTAINING PROTEIN"/>
    <property type="match status" value="1"/>
</dbReference>
<evidence type="ECO:0008006" key="3">
    <source>
        <dbReference type="Google" id="ProtNLM"/>
    </source>
</evidence>